<feature type="transmembrane region" description="Helical" evidence="6">
    <location>
        <begin position="257"/>
        <end position="279"/>
    </location>
</feature>
<dbReference type="eggNOG" id="COG2270">
    <property type="taxonomic scope" value="Bacteria"/>
</dbReference>
<dbReference type="EMBL" id="CDOG01000034">
    <property type="protein sequence ID" value="CEN39998.1"/>
    <property type="molecule type" value="Genomic_DNA"/>
</dbReference>
<dbReference type="PANTHER" id="PTHR23519">
    <property type="entry name" value="AUTOPHAGY-RELATED PROTEIN 22"/>
    <property type="match status" value="1"/>
</dbReference>
<dbReference type="Pfam" id="PF11700">
    <property type="entry name" value="ATG22"/>
    <property type="match status" value="1"/>
</dbReference>
<evidence type="ECO:0000313" key="8">
    <source>
        <dbReference type="EMBL" id="CEN39998.1"/>
    </source>
</evidence>
<dbReference type="RefSeq" id="WP_018278897.1">
    <property type="nucleotide sequence ID" value="NZ_CDOD01000034.1"/>
</dbReference>
<gene>
    <name evidence="7" type="ORF">CCYN2B_40176</name>
    <name evidence="8" type="ORF">CCYN74_40127</name>
</gene>
<protein>
    <submittedName>
        <fullName evidence="7">Uncharacterized MFS-type transporter yxiO</fullName>
    </submittedName>
</protein>
<evidence type="ECO:0000256" key="5">
    <source>
        <dbReference type="ARBA" id="ARBA00023136"/>
    </source>
</evidence>
<dbReference type="Gene3D" id="1.20.1250.20">
    <property type="entry name" value="MFS general substrate transporter like domains"/>
    <property type="match status" value="1"/>
</dbReference>
<feature type="transmembrane region" description="Helical" evidence="6">
    <location>
        <begin position="200"/>
        <end position="220"/>
    </location>
</feature>
<feature type="transmembrane region" description="Helical" evidence="6">
    <location>
        <begin position="350"/>
        <end position="367"/>
    </location>
</feature>
<feature type="transmembrane region" description="Helical" evidence="6">
    <location>
        <begin position="62"/>
        <end position="82"/>
    </location>
</feature>
<feature type="transmembrane region" description="Helical" evidence="6">
    <location>
        <begin position="94"/>
        <end position="113"/>
    </location>
</feature>
<evidence type="ECO:0000256" key="4">
    <source>
        <dbReference type="ARBA" id="ARBA00022989"/>
    </source>
</evidence>
<name>A0A0B7HDC3_9FLAO</name>
<feature type="transmembrane region" description="Helical" evidence="6">
    <location>
        <begin position="419"/>
        <end position="436"/>
    </location>
</feature>
<dbReference type="AlphaFoldDB" id="A0A0B7HDC3"/>
<dbReference type="STRING" id="28189.CCYN74_40127"/>
<accession>A0A0B7HDC3</accession>
<evidence type="ECO:0000313" key="10">
    <source>
        <dbReference type="Proteomes" id="UP000038083"/>
    </source>
</evidence>
<feature type="transmembrane region" description="Helical" evidence="6">
    <location>
        <begin position="388"/>
        <end position="407"/>
    </location>
</feature>
<evidence type="ECO:0000256" key="6">
    <source>
        <dbReference type="SAM" id="Phobius"/>
    </source>
</evidence>
<evidence type="ECO:0000256" key="2">
    <source>
        <dbReference type="ARBA" id="ARBA00022448"/>
    </source>
</evidence>
<organism evidence="7 9">
    <name type="scientific">Capnocytophaga cynodegmi</name>
    <dbReference type="NCBI Taxonomy" id="28189"/>
    <lineage>
        <taxon>Bacteria</taxon>
        <taxon>Pseudomonadati</taxon>
        <taxon>Bacteroidota</taxon>
        <taxon>Flavobacteriia</taxon>
        <taxon>Flavobacteriales</taxon>
        <taxon>Flavobacteriaceae</taxon>
        <taxon>Capnocytophaga</taxon>
    </lineage>
</organism>
<comment type="subcellular location">
    <subcellularLocation>
        <location evidence="1">Endomembrane system</location>
        <topology evidence="1">Multi-pass membrane protein</topology>
    </subcellularLocation>
</comment>
<evidence type="ECO:0000256" key="1">
    <source>
        <dbReference type="ARBA" id="ARBA00004127"/>
    </source>
</evidence>
<feature type="transmembrane region" description="Helical" evidence="6">
    <location>
        <begin position="294"/>
        <end position="317"/>
    </location>
</feature>
<dbReference type="SUPFAM" id="SSF103473">
    <property type="entry name" value="MFS general substrate transporter"/>
    <property type="match status" value="1"/>
</dbReference>
<feature type="transmembrane region" description="Helical" evidence="6">
    <location>
        <begin position="324"/>
        <end position="344"/>
    </location>
</feature>
<keyword evidence="2" id="KW-0813">Transport</keyword>
<dbReference type="InterPro" id="IPR036259">
    <property type="entry name" value="MFS_trans_sf"/>
</dbReference>
<dbReference type="OrthoDB" id="9768783at2"/>
<keyword evidence="4 6" id="KW-1133">Transmembrane helix</keyword>
<dbReference type="Proteomes" id="UP000038083">
    <property type="component" value="Unassembled WGS sequence"/>
</dbReference>
<feature type="transmembrane region" description="Helical" evidence="6">
    <location>
        <begin position="119"/>
        <end position="139"/>
    </location>
</feature>
<dbReference type="InterPro" id="IPR050495">
    <property type="entry name" value="ATG22/LtaA_families"/>
</dbReference>
<dbReference type="PANTHER" id="PTHR23519:SF1">
    <property type="entry name" value="AUTOPHAGY-RELATED PROTEIN 22"/>
    <property type="match status" value="1"/>
</dbReference>
<proteinExistence type="predicted"/>
<dbReference type="EMBL" id="CDOD01000034">
    <property type="protein sequence ID" value="CEN37672.1"/>
    <property type="molecule type" value="Genomic_DNA"/>
</dbReference>
<evidence type="ECO:0000313" key="7">
    <source>
        <dbReference type="EMBL" id="CEN37672.1"/>
    </source>
</evidence>
<dbReference type="GO" id="GO:0012505">
    <property type="term" value="C:endomembrane system"/>
    <property type="evidence" value="ECO:0007669"/>
    <property type="project" value="UniProtKB-SubCell"/>
</dbReference>
<keyword evidence="3 6" id="KW-0812">Transmembrane</keyword>
<dbReference type="InterPro" id="IPR024671">
    <property type="entry name" value="Atg22-like"/>
</dbReference>
<dbReference type="Proteomes" id="UP000038055">
    <property type="component" value="Unassembled WGS sequence"/>
</dbReference>
<keyword evidence="5 6" id="KW-0472">Membrane</keyword>
<feature type="transmembrane region" description="Helical" evidence="6">
    <location>
        <begin position="21"/>
        <end position="42"/>
    </location>
</feature>
<feature type="transmembrane region" description="Helical" evidence="6">
    <location>
        <begin position="160"/>
        <end position="180"/>
    </location>
</feature>
<sequence length="453" mass="51672">MPTQFPRGHKKLLKAWILYDWANSVYSLTIVSAVFPIFYGLLFKIAEITHIEIFGISFKNTAVITFVTSLAFLVVVLVSPILSGIADYLGNKKTFMKFFCYLGAISCIGLYWFSLENIYFGLTCYFLGVVGFWGSIVFYNSYLPDIALPEQYDEVSAKGFIMGYLGCTTLLIFNLAMVMYPSFFGIGGDETQATLTAMKISFVTVGIWWITFSQYSFRYLPDFEKGRGKINKNIIFNGYKELRGVWRRLKESNRLKMFLFAFFVYSMGVQTIMLVATYFGEQEIRWKGTEERTLGLIISILIIQIVAIFGARLTVVAVKKMGQVPVLIILNCIWIVICLVAYFIYLPAHFYITAMLVGMVMGGIQTLSRSTYSNYLPETKDTTSFFSFFDVAEKIGIVIGMGIYGFIDQFTNNMRNSVVFLVLFFGFGVFLLLKVLRMERRKAKLEKLQSNCD</sequence>
<reference evidence="9 10" key="1">
    <citation type="submission" date="2015-01" db="EMBL/GenBank/DDBJ databases">
        <authorList>
            <person name="MANFREDI Pablo"/>
        </authorList>
    </citation>
    <scope>NUCLEOTIDE SEQUENCE [LARGE SCALE GENOMIC DNA]</scope>
    <source>
        <strain evidence="8 10">Ccy74</strain>
        <strain evidence="7 9">Ccyn2B</strain>
    </source>
</reference>
<evidence type="ECO:0000313" key="9">
    <source>
        <dbReference type="Proteomes" id="UP000038055"/>
    </source>
</evidence>
<keyword evidence="9" id="KW-1185">Reference proteome</keyword>
<evidence type="ECO:0000256" key="3">
    <source>
        <dbReference type="ARBA" id="ARBA00022692"/>
    </source>
</evidence>